<dbReference type="PANTHER" id="PTHR30036">
    <property type="entry name" value="D-XYLOSE-BINDING PERIPLASMIC PROTEIN"/>
    <property type="match status" value="1"/>
</dbReference>
<protein>
    <submittedName>
        <fullName evidence="6">Sugar ABC transporter substrate-binding protein</fullName>
    </submittedName>
</protein>
<dbReference type="Gene3D" id="3.40.50.2300">
    <property type="match status" value="2"/>
</dbReference>
<feature type="domain" description="Periplasmic binding protein" evidence="5">
    <location>
        <begin position="56"/>
        <end position="301"/>
    </location>
</feature>
<comment type="subcellular location">
    <subcellularLocation>
        <location evidence="1">Cell envelope</location>
    </subcellularLocation>
</comment>
<feature type="chain" id="PRO_5046291345" evidence="4">
    <location>
        <begin position="23"/>
        <end position="340"/>
    </location>
</feature>
<feature type="region of interest" description="Disordered" evidence="3">
    <location>
        <begin position="30"/>
        <end position="50"/>
    </location>
</feature>
<dbReference type="EMBL" id="CP109495">
    <property type="protein sequence ID" value="WUX51439.1"/>
    <property type="molecule type" value="Genomic_DNA"/>
</dbReference>
<feature type="signal peptide" evidence="4">
    <location>
        <begin position="1"/>
        <end position="22"/>
    </location>
</feature>
<dbReference type="Proteomes" id="UP001432209">
    <property type="component" value="Chromosome"/>
</dbReference>
<evidence type="ECO:0000256" key="1">
    <source>
        <dbReference type="ARBA" id="ARBA00004196"/>
    </source>
</evidence>
<dbReference type="SUPFAM" id="SSF53822">
    <property type="entry name" value="Periplasmic binding protein-like I"/>
    <property type="match status" value="1"/>
</dbReference>
<dbReference type="InterPro" id="IPR028082">
    <property type="entry name" value="Peripla_BP_I"/>
</dbReference>
<evidence type="ECO:0000256" key="2">
    <source>
        <dbReference type="ARBA" id="ARBA00007639"/>
    </source>
</evidence>
<comment type="similarity">
    <text evidence="2">Belongs to the bacterial solute-binding protein 2 family.</text>
</comment>
<reference evidence="6" key="1">
    <citation type="submission" date="2022-10" db="EMBL/GenBank/DDBJ databases">
        <title>The complete genomes of actinobacterial strains from the NBC collection.</title>
        <authorList>
            <person name="Joergensen T.S."/>
            <person name="Alvarez Arevalo M."/>
            <person name="Sterndorff E.B."/>
            <person name="Faurdal D."/>
            <person name="Vuksanovic O."/>
            <person name="Mourched A.-S."/>
            <person name="Charusanti P."/>
            <person name="Shaw S."/>
            <person name="Blin K."/>
            <person name="Weber T."/>
        </authorList>
    </citation>
    <scope>NUCLEOTIDE SEQUENCE</scope>
    <source>
        <strain evidence="6">NBC_01432</strain>
    </source>
</reference>
<keyword evidence="7" id="KW-1185">Reference proteome</keyword>
<dbReference type="RefSeq" id="WP_329075095.1">
    <property type="nucleotide sequence ID" value="NZ_CP109421.1"/>
</dbReference>
<organism evidence="6 7">
    <name type="scientific">Streptomyces niveus</name>
    <name type="common">Streptomyces spheroides</name>
    <dbReference type="NCBI Taxonomy" id="193462"/>
    <lineage>
        <taxon>Bacteria</taxon>
        <taxon>Bacillati</taxon>
        <taxon>Actinomycetota</taxon>
        <taxon>Actinomycetes</taxon>
        <taxon>Kitasatosporales</taxon>
        <taxon>Streptomycetaceae</taxon>
        <taxon>Streptomyces</taxon>
    </lineage>
</organism>
<accession>A0ABZ2A1Y5</accession>
<evidence type="ECO:0000259" key="5">
    <source>
        <dbReference type="Pfam" id="PF13407"/>
    </source>
</evidence>
<proteinExistence type="inferred from homology"/>
<evidence type="ECO:0000313" key="7">
    <source>
        <dbReference type="Proteomes" id="UP001432209"/>
    </source>
</evidence>
<dbReference type="PANTHER" id="PTHR30036:SF7">
    <property type="entry name" value="ABC TRANSPORTER PERIPLASMIC-BINDING PROTEIN YPHF"/>
    <property type="match status" value="1"/>
</dbReference>
<name>A0ABZ2A1Y5_STRNV</name>
<dbReference type="InterPro" id="IPR050555">
    <property type="entry name" value="Bact_Solute-Bind_Prot2"/>
</dbReference>
<evidence type="ECO:0000256" key="4">
    <source>
        <dbReference type="SAM" id="SignalP"/>
    </source>
</evidence>
<evidence type="ECO:0000256" key="3">
    <source>
        <dbReference type="SAM" id="MobiDB-lite"/>
    </source>
</evidence>
<gene>
    <name evidence="6" type="ORF">OG442_07785</name>
</gene>
<evidence type="ECO:0000313" key="6">
    <source>
        <dbReference type="EMBL" id="WUX51439.1"/>
    </source>
</evidence>
<dbReference type="InterPro" id="IPR025997">
    <property type="entry name" value="SBP_2_dom"/>
</dbReference>
<dbReference type="CDD" id="cd06312">
    <property type="entry name" value="PBP1_ABC_sugar_binding-like"/>
    <property type="match status" value="1"/>
</dbReference>
<dbReference type="PROSITE" id="PS51257">
    <property type="entry name" value="PROKAR_LIPOPROTEIN"/>
    <property type="match status" value="1"/>
</dbReference>
<sequence>MRTNRKAAGRTAAALLTACALALVAGCSGSGGKDSEDEADDGGGGGTAAKTPRMKIAMVTHSGEGDTFWDIVQSGAKVAAAKDNVDFLYAANKEGKEQAQLIQSYIDQDVDGLVVSLAKPEAVKAVIAKATAAGIPVVTINSGAEFSKPFGALSHIGQDEAIAGEAVGEELTKRGKKKALCVIHEQGNVSLEERCAGVKKAFGGTVENLNVEGTNMPSSTSSIEAKLQSAKSTDEFDTVVTLGAPFAAASVKAKAGAGSNAEINTFDLNEDVVKQLKAKEIGFAVDQQPYLQGYLAVDELWLNKNNGNVVGGGKPVLTGPALVTEKDVPALEKFTARGTR</sequence>
<dbReference type="Pfam" id="PF13407">
    <property type="entry name" value="Peripla_BP_4"/>
    <property type="match status" value="1"/>
</dbReference>
<keyword evidence="4" id="KW-0732">Signal</keyword>